<evidence type="ECO:0000313" key="3">
    <source>
        <dbReference type="Proteomes" id="UP000287823"/>
    </source>
</evidence>
<dbReference type="Proteomes" id="UP000287823">
    <property type="component" value="Unassembled WGS sequence"/>
</dbReference>
<feature type="chain" id="PRO_5019404291" description="DUF3466 domain-containing protein" evidence="1">
    <location>
        <begin position="25"/>
        <end position="567"/>
    </location>
</feature>
<reference evidence="2 3" key="1">
    <citation type="journal article" date="2011" name="Front. Microbiol.">
        <title>Genomic signatures of strain selection and enhancement in Bacillus atrophaeus var. globigii, a historical biowarfare simulant.</title>
        <authorList>
            <person name="Gibbons H.S."/>
            <person name="Broomall S.M."/>
            <person name="McNew L.A."/>
            <person name="Daligault H."/>
            <person name="Chapman C."/>
            <person name="Bruce D."/>
            <person name="Karavis M."/>
            <person name="Krepps M."/>
            <person name="McGregor P.A."/>
            <person name="Hong C."/>
            <person name="Park K.H."/>
            <person name="Akmal A."/>
            <person name="Feldman A."/>
            <person name="Lin J.S."/>
            <person name="Chang W.E."/>
            <person name="Higgs B.W."/>
            <person name="Demirev P."/>
            <person name="Lindquist J."/>
            <person name="Liem A."/>
            <person name="Fochler E."/>
            <person name="Read T.D."/>
            <person name="Tapia R."/>
            <person name="Johnson S."/>
            <person name="Bishop-Lilly K.A."/>
            <person name="Detter C."/>
            <person name="Han C."/>
            <person name="Sozhamannan S."/>
            <person name="Rosenzweig C.N."/>
            <person name="Skowronski E.W."/>
        </authorList>
    </citation>
    <scope>NUCLEOTIDE SEQUENCE [LARGE SCALE GENOMIC DNA]</scope>
    <source>
        <strain evidence="2 3">Y4G10-17</strain>
    </source>
</reference>
<comment type="caution">
    <text evidence="2">The sequence shown here is derived from an EMBL/GenBank/DDBJ whole genome shotgun (WGS) entry which is preliminary data.</text>
</comment>
<dbReference type="RefSeq" id="WP_126797986.1">
    <property type="nucleotide sequence ID" value="NZ_PIPO01000001.1"/>
</dbReference>
<name>A0A432WMA5_9GAMM</name>
<dbReference type="Pfam" id="PF11949">
    <property type="entry name" value="DUF3466"/>
    <property type="match status" value="1"/>
</dbReference>
<accession>A0A432WMA5</accession>
<gene>
    <name evidence="2" type="ORF">CWE14_02865</name>
</gene>
<evidence type="ECO:0008006" key="4">
    <source>
        <dbReference type="Google" id="ProtNLM"/>
    </source>
</evidence>
<dbReference type="AlphaFoldDB" id="A0A432WMA5"/>
<feature type="signal peptide" evidence="1">
    <location>
        <begin position="1"/>
        <end position="24"/>
    </location>
</feature>
<dbReference type="InterPro" id="IPR022562">
    <property type="entry name" value="DUF3466"/>
</dbReference>
<protein>
    <recommendedName>
        <fullName evidence="4">DUF3466 domain-containing protein</fullName>
    </recommendedName>
</protein>
<evidence type="ECO:0000256" key="1">
    <source>
        <dbReference type="SAM" id="SignalP"/>
    </source>
</evidence>
<dbReference type="EMBL" id="PIPO01000001">
    <property type="protein sequence ID" value="RUO34952.1"/>
    <property type="molecule type" value="Genomic_DNA"/>
</dbReference>
<keyword evidence="1" id="KW-0732">Signal</keyword>
<keyword evidence="3" id="KW-1185">Reference proteome</keyword>
<proteinExistence type="predicted"/>
<organism evidence="2 3">
    <name type="scientific">Aliidiomarina soli</name>
    <dbReference type="NCBI Taxonomy" id="1928574"/>
    <lineage>
        <taxon>Bacteria</taxon>
        <taxon>Pseudomonadati</taxon>
        <taxon>Pseudomonadota</taxon>
        <taxon>Gammaproteobacteria</taxon>
        <taxon>Alteromonadales</taxon>
        <taxon>Idiomarinaceae</taxon>
        <taxon>Aliidiomarina</taxon>
    </lineage>
</organism>
<sequence length="567" mass="62424">MIKKYSVSLLAASIAASVSFASNANDSIEVVDLGALEGAYETYPTGMNDAGIAVVVNRNLWNQNIRFELIDPERFEDEDLDNPDDNTYRLVRNALNSPGALGSDPASQKLGQQISHKYDGQPVALEGFDSIDAETNRETDSVNYIGTDINDLDVIVGQAGEPYERRVTTNREQEEVQYFMRDSFPRAFAKEAGAITFLPSSVSDLYQGGTSRATAVNNQNQAVGYAAVANTPNLTNRFDVCAEPSDDEAESDPSYEELNVCIWRYWYSQEVATVANGGSRSPIFVEQAHAWEQSEQGEWQARHLGAYEAPEPTDEDAQRILLTSRAYDVNEQGIAVGTAQRVVTYFEGTENVLVNTAVVFRDGELQDLQDEYRSQNSLATAINDDNIVVGYTSERAGLFNRDRAFYVDIEDPSAEPTYPLGFFNTSSWRPRAINNNKQVVGQGEVSTLQAAVRPTVGFLYDIESDTITDLNTLLPCDSGYRIIDAVDINDRGEILAVALTEIVIPIDDTQSSADRIRAVRLQAGSGEACGVEEEARERQGASMHPLLAGSMALFALLITLRRFRARS</sequence>
<evidence type="ECO:0000313" key="2">
    <source>
        <dbReference type="EMBL" id="RUO34952.1"/>
    </source>
</evidence>